<feature type="region of interest" description="Disordered" evidence="2">
    <location>
        <begin position="147"/>
        <end position="210"/>
    </location>
</feature>
<dbReference type="InterPro" id="IPR038077">
    <property type="entry name" value="Troponin_sf"/>
</dbReference>
<feature type="compositionally biased region" description="Acidic residues" evidence="2">
    <location>
        <begin position="188"/>
        <end position="210"/>
    </location>
</feature>
<dbReference type="WBParaSite" id="Hba_19948">
    <property type="protein sequence ID" value="Hba_19948"/>
    <property type="gene ID" value="Hba_19948"/>
</dbReference>
<dbReference type="AlphaFoldDB" id="A0A1I7XQZ0"/>
<dbReference type="Proteomes" id="UP000095283">
    <property type="component" value="Unplaced"/>
</dbReference>
<dbReference type="InterPro" id="IPR001978">
    <property type="entry name" value="Troponin"/>
</dbReference>
<comment type="similarity">
    <text evidence="1">Belongs to the troponin I family.</text>
</comment>
<feature type="compositionally biased region" description="Basic and acidic residues" evidence="2">
    <location>
        <begin position="147"/>
        <end position="182"/>
    </location>
</feature>
<dbReference type="SUPFAM" id="SSF90250">
    <property type="entry name" value="Troponin coil-coiled subunits"/>
    <property type="match status" value="1"/>
</dbReference>
<sequence length="210" mass="24618">MNDLFQKLLMVKAAEDLKRQQLVKEQERQKALAERTIALPNVDTVDDKGKLEAIYNDLFKRVCQLEEEKYDINQLVSRTEAEINALTIDVNDLRGKFVKPSLKKVSKYDNKFKKMAQTSENKSTEKKPDFRANLKIVKKDVMEEITNVKKKDDKPDWSKKPTRTDEEVHKEEKEIEIPKNETETVETALEEAQPEQPEEEEEYEDEEEAE</sequence>
<name>A0A1I7XQZ0_HETBA</name>
<dbReference type="Gene3D" id="1.20.5.350">
    <property type="match status" value="1"/>
</dbReference>
<proteinExistence type="inferred from homology"/>
<evidence type="ECO:0000256" key="1">
    <source>
        <dbReference type="ARBA" id="ARBA00009930"/>
    </source>
</evidence>
<dbReference type="InterPro" id="IPR050875">
    <property type="entry name" value="Troponin_I"/>
</dbReference>
<accession>A0A1I7XQZ0</accession>
<dbReference type="GO" id="GO:0005861">
    <property type="term" value="C:troponin complex"/>
    <property type="evidence" value="ECO:0007669"/>
    <property type="project" value="InterPro"/>
</dbReference>
<reference evidence="4" key="1">
    <citation type="submission" date="2016-11" db="UniProtKB">
        <authorList>
            <consortium name="WormBaseParasite"/>
        </authorList>
    </citation>
    <scope>IDENTIFICATION</scope>
</reference>
<dbReference type="PANTHER" id="PTHR13738:SF18">
    <property type="entry name" value="TROPONIN I 2"/>
    <property type="match status" value="1"/>
</dbReference>
<evidence type="ECO:0000313" key="3">
    <source>
        <dbReference type="Proteomes" id="UP000095283"/>
    </source>
</evidence>
<evidence type="ECO:0000313" key="4">
    <source>
        <dbReference type="WBParaSite" id="Hba_19948"/>
    </source>
</evidence>
<keyword evidence="3" id="KW-1185">Reference proteome</keyword>
<evidence type="ECO:0000256" key="2">
    <source>
        <dbReference type="SAM" id="MobiDB-lite"/>
    </source>
</evidence>
<dbReference type="GO" id="GO:0006936">
    <property type="term" value="P:muscle contraction"/>
    <property type="evidence" value="ECO:0007669"/>
    <property type="project" value="TreeGrafter"/>
</dbReference>
<dbReference type="PANTHER" id="PTHR13738">
    <property type="entry name" value="TROPONIN I"/>
    <property type="match status" value="1"/>
</dbReference>
<dbReference type="Pfam" id="PF00992">
    <property type="entry name" value="Troponin"/>
    <property type="match status" value="1"/>
</dbReference>
<organism evidence="3 4">
    <name type="scientific">Heterorhabditis bacteriophora</name>
    <name type="common">Entomopathogenic nematode worm</name>
    <dbReference type="NCBI Taxonomy" id="37862"/>
    <lineage>
        <taxon>Eukaryota</taxon>
        <taxon>Metazoa</taxon>
        <taxon>Ecdysozoa</taxon>
        <taxon>Nematoda</taxon>
        <taxon>Chromadorea</taxon>
        <taxon>Rhabditida</taxon>
        <taxon>Rhabditina</taxon>
        <taxon>Rhabditomorpha</taxon>
        <taxon>Strongyloidea</taxon>
        <taxon>Heterorhabditidae</taxon>
        <taxon>Heterorhabditis</taxon>
    </lineage>
</organism>
<protein>
    <submittedName>
        <fullName evidence="4">Troponin I</fullName>
    </submittedName>
</protein>